<dbReference type="Proteomes" id="UP000798808">
    <property type="component" value="Unassembled WGS sequence"/>
</dbReference>
<comment type="caution">
    <text evidence="2">The sequence shown here is derived from an EMBL/GenBank/DDBJ whole genome shotgun (WGS) entry which is preliminary data.</text>
</comment>
<dbReference type="EMBL" id="SMLW01000479">
    <property type="protein sequence ID" value="MTI25053.1"/>
    <property type="molecule type" value="Genomic_DNA"/>
</dbReference>
<dbReference type="RefSeq" id="WP_155171089.1">
    <property type="nucleotide sequence ID" value="NZ_BAAAFL010000024.1"/>
</dbReference>
<organism evidence="2 3">
    <name type="scientific">Fulvivirga kasyanovii</name>
    <dbReference type="NCBI Taxonomy" id="396812"/>
    <lineage>
        <taxon>Bacteria</taxon>
        <taxon>Pseudomonadati</taxon>
        <taxon>Bacteroidota</taxon>
        <taxon>Cytophagia</taxon>
        <taxon>Cytophagales</taxon>
        <taxon>Fulvivirgaceae</taxon>
        <taxon>Fulvivirga</taxon>
    </lineage>
</organism>
<protein>
    <recommendedName>
        <fullName evidence="4">Lipoprotein</fullName>
    </recommendedName>
</protein>
<feature type="signal peptide" evidence="1">
    <location>
        <begin position="1"/>
        <end position="21"/>
    </location>
</feature>
<evidence type="ECO:0008006" key="4">
    <source>
        <dbReference type="Google" id="ProtNLM"/>
    </source>
</evidence>
<evidence type="ECO:0000256" key="1">
    <source>
        <dbReference type="SAM" id="SignalP"/>
    </source>
</evidence>
<gene>
    <name evidence="2" type="ORF">E1163_08885</name>
</gene>
<evidence type="ECO:0000313" key="2">
    <source>
        <dbReference type="EMBL" id="MTI25053.1"/>
    </source>
</evidence>
<proteinExistence type="predicted"/>
<name>A0ABW9RNZ3_9BACT</name>
<keyword evidence="1" id="KW-0732">Signal</keyword>
<evidence type="ECO:0000313" key="3">
    <source>
        <dbReference type="Proteomes" id="UP000798808"/>
    </source>
</evidence>
<keyword evidence="3" id="KW-1185">Reference proteome</keyword>
<accession>A0ABW9RNZ3</accession>
<feature type="chain" id="PRO_5045578235" description="Lipoprotein" evidence="1">
    <location>
        <begin position="22"/>
        <end position="249"/>
    </location>
</feature>
<reference evidence="2 3" key="1">
    <citation type="submission" date="2019-02" db="EMBL/GenBank/DDBJ databases">
        <authorList>
            <person name="Goldberg S.R."/>
            <person name="Haltli B.A."/>
            <person name="Correa H."/>
            <person name="Russell K.G."/>
        </authorList>
    </citation>
    <scope>NUCLEOTIDE SEQUENCE [LARGE SCALE GENOMIC DNA]</scope>
    <source>
        <strain evidence="2 3">JCM 16186</strain>
    </source>
</reference>
<sequence length="249" mass="28495">MMRWRAIILLSLITLLQSSCAQKEESLIGHWHLNSDNGFFNTIDINDTVSSANYYELEGYGYTLPRAYDTLNVLPFDDFFYTSAFELRGDRLLLSLDTVVIEYIKADIQTCIYKHRYARPFVEVDLHINDDAYEFEKAVPNSCGANVFVGPLKTGEGFFYDSLASAYPDSMFIQVNDVMIKFMDLPQLAKQTYDMCIDQPFAGINFHIDKSVPREYIDRLINSIPDSLKLEVNTVARMSNGDIGLVRVR</sequence>